<dbReference type="EMBL" id="AM457470">
    <property type="protein sequence ID" value="CAN70096.1"/>
    <property type="molecule type" value="Genomic_DNA"/>
</dbReference>
<accession>A5BF94</accession>
<gene>
    <name evidence="2" type="ORF">VITISV_025128</name>
</gene>
<dbReference type="AlphaFoldDB" id="A5BF94"/>
<proteinExistence type="predicted"/>
<dbReference type="PANTHER" id="PTHR34222:SF40">
    <property type="match status" value="1"/>
</dbReference>
<dbReference type="Pfam" id="PF22936">
    <property type="entry name" value="Pol_BBD"/>
    <property type="match status" value="1"/>
</dbReference>
<dbReference type="InterPro" id="IPR054722">
    <property type="entry name" value="PolX-like_BBD"/>
</dbReference>
<protein>
    <recommendedName>
        <fullName evidence="1">Retrovirus-related Pol polyprotein from transposon TNT 1-94-like beta-barrel domain-containing protein</fullName>
    </recommendedName>
</protein>
<reference evidence="2" key="1">
    <citation type="journal article" date="2007" name="PLoS ONE">
        <title>The first genome sequence of an elite grapevine cultivar (Pinot noir Vitis vinifera L.): coping with a highly heterozygous genome.</title>
        <authorList>
            <person name="Velasco R."/>
            <person name="Zharkikh A."/>
            <person name="Troggio M."/>
            <person name="Cartwright D.A."/>
            <person name="Cestaro A."/>
            <person name="Pruss D."/>
            <person name="Pindo M."/>
            <person name="FitzGerald L.M."/>
            <person name="Vezzulli S."/>
            <person name="Reid J."/>
            <person name="Malacarne G."/>
            <person name="Iliev D."/>
            <person name="Coppola G."/>
            <person name="Wardell B."/>
            <person name="Micheletti D."/>
            <person name="Macalma T."/>
            <person name="Facci M."/>
            <person name="Mitchell J.T."/>
            <person name="Perazzolli M."/>
            <person name="Eldredge G."/>
            <person name="Gatto P."/>
            <person name="Oyzerski R."/>
            <person name="Moretto M."/>
            <person name="Gutin N."/>
            <person name="Stefanini M."/>
            <person name="Chen Y."/>
            <person name="Segala C."/>
            <person name="Davenport C."/>
            <person name="Dematte L."/>
            <person name="Mraz A."/>
            <person name="Battilana J."/>
            <person name="Stormo K."/>
            <person name="Costa F."/>
            <person name="Tao Q."/>
            <person name="Si-Ammour A."/>
            <person name="Harkins T."/>
            <person name="Lackey A."/>
            <person name="Perbost C."/>
            <person name="Taillon B."/>
            <person name="Stella A."/>
            <person name="Solovyev V."/>
            <person name="Fawcett J.A."/>
            <person name="Sterck L."/>
            <person name="Vandepoele K."/>
            <person name="Grando S.M."/>
            <person name="Toppo S."/>
            <person name="Moser C."/>
            <person name="Lanchbury J."/>
            <person name="Bogden R."/>
            <person name="Skolnick M."/>
            <person name="Sgaramella V."/>
            <person name="Bhatnagar S.K."/>
            <person name="Fontana P."/>
            <person name="Gutin A."/>
            <person name="Van de Peer Y."/>
            <person name="Salamini F."/>
            <person name="Viola R."/>
        </authorList>
    </citation>
    <scope>NUCLEOTIDE SEQUENCE</scope>
</reference>
<name>A5BF94_VITVI</name>
<sequence length="306" mass="34263">MEEDISANYMCYSTAKELWDNINQIYSDFGNQSQVYELEMKLGEFGKKIILSLGILIPSKGCGRTLTRLMNMNGSVQKIEITTGRWWSGPEFFKFLAGLNIEFDEKTVTAPIENSALAMHIAVVAASRNPNTQRPTEKKTQVWCDLWNKPRHSRETCRKIHGKPMNWKPMERKNNKLGNQSNRNIVVANTAEMASLSREQMEQLLQLLKSNPPATTPIGLLAQINCVFSVTSCSSAPWIIDSGASDHITSISNWFQTYVLCPGNKKVQIAYGSLSPIAGKDSISISENIVLQLVLHVPKLTVKKND</sequence>
<evidence type="ECO:0000313" key="2">
    <source>
        <dbReference type="EMBL" id="CAN70096.1"/>
    </source>
</evidence>
<dbReference type="PANTHER" id="PTHR34222">
    <property type="entry name" value="GAG_PRE-INTEGRS DOMAIN-CONTAINING PROTEIN"/>
    <property type="match status" value="1"/>
</dbReference>
<evidence type="ECO:0000259" key="1">
    <source>
        <dbReference type="Pfam" id="PF22936"/>
    </source>
</evidence>
<organism evidence="2">
    <name type="scientific">Vitis vinifera</name>
    <name type="common">Grape</name>
    <dbReference type="NCBI Taxonomy" id="29760"/>
    <lineage>
        <taxon>Eukaryota</taxon>
        <taxon>Viridiplantae</taxon>
        <taxon>Streptophyta</taxon>
        <taxon>Embryophyta</taxon>
        <taxon>Tracheophyta</taxon>
        <taxon>Spermatophyta</taxon>
        <taxon>Magnoliopsida</taxon>
        <taxon>eudicotyledons</taxon>
        <taxon>Gunneridae</taxon>
        <taxon>Pentapetalae</taxon>
        <taxon>rosids</taxon>
        <taxon>Vitales</taxon>
        <taxon>Vitaceae</taxon>
        <taxon>Viteae</taxon>
        <taxon>Vitis</taxon>
    </lineage>
</organism>
<feature type="domain" description="Retrovirus-related Pol polyprotein from transposon TNT 1-94-like beta-barrel" evidence="1">
    <location>
        <begin position="238"/>
        <end position="301"/>
    </location>
</feature>